<keyword evidence="8" id="KW-0051">Antiviral defense</keyword>
<keyword evidence="6" id="KW-0347">Helicase</keyword>
<keyword evidence="4" id="KW-0547">Nucleotide-binding</keyword>
<evidence type="ECO:0000256" key="8">
    <source>
        <dbReference type="ARBA" id="ARBA00023118"/>
    </source>
</evidence>
<gene>
    <name evidence="10" type="ORF">EG19_02980</name>
</gene>
<dbReference type="InterPro" id="IPR050547">
    <property type="entry name" value="DEAD_box_RNA_helicases"/>
</dbReference>
<dbReference type="GO" id="GO:0003724">
    <property type="term" value="F:RNA helicase activity"/>
    <property type="evidence" value="ECO:0007669"/>
    <property type="project" value="TreeGrafter"/>
</dbReference>
<evidence type="ECO:0000256" key="2">
    <source>
        <dbReference type="ARBA" id="ARBA00009046"/>
    </source>
</evidence>
<dbReference type="Gene3D" id="1.10.3210.30">
    <property type="match status" value="1"/>
</dbReference>
<dbReference type="InterPro" id="IPR054712">
    <property type="entry name" value="Cas3-like_dom"/>
</dbReference>
<dbReference type="SUPFAM" id="SSF52540">
    <property type="entry name" value="P-loop containing nucleoside triphosphate hydrolases"/>
    <property type="match status" value="1"/>
</dbReference>
<evidence type="ECO:0000313" key="11">
    <source>
        <dbReference type="Proteomes" id="UP000027284"/>
    </source>
</evidence>
<dbReference type="NCBIfam" id="TIGR01596">
    <property type="entry name" value="cas3_HD"/>
    <property type="match status" value="1"/>
</dbReference>
<dbReference type="InterPro" id="IPR038257">
    <property type="entry name" value="CRISPR-assoc_Cas3_HD_sf"/>
</dbReference>
<comment type="caution">
    <text evidence="10">The sequence shown here is derived from an EMBL/GenBank/DDBJ whole genome shotgun (WGS) entry which is preliminary data.</text>
</comment>
<evidence type="ECO:0000256" key="4">
    <source>
        <dbReference type="ARBA" id="ARBA00022741"/>
    </source>
</evidence>
<evidence type="ECO:0000256" key="3">
    <source>
        <dbReference type="ARBA" id="ARBA00022723"/>
    </source>
</evidence>
<comment type="similarity">
    <text evidence="2">In the central section; belongs to the CRISPR-associated helicase Cas3 family.</text>
</comment>
<dbReference type="Gene3D" id="3.40.50.300">
    <property type="entry name" value="P-loop containing nucleotide triphosphate hydrolases"/>
    <property type="match status" value="1"/>
</dbReference>
<dbReference type="Proteomes" id="UP000027284">
    <property type="component" value="Unassembled WGS sequence"/>
</dbReference>
<keyword evidence="7" id="KW-0067">ATP-binding</keyword>
<sequence>MDLEQALVSLWAKAGTPWHPLLAHMLDTAAVAWEILRREPQRTRELYAADWGLDDEEALRFVAFLAGLHDLGKASAVFQASWQEGAARLRELGLAWNQEVVGAGWVAHGVFTELYAGEALLQLGFPRRVADKLAQGLGAHHGFVANQKERRAAMWHVQCEDRNWKSVRQLLVSRFLHTLEMPTTLKPSVNEVSPPAILRVMAIASFADWIASDPQLFPLGRDPRAPDYWRSALALAQEALNRVGWRARTPRAPQSFDRLFPFPPNPLQQAVSFLVSQVNDGPVLLLIEAPMGLGKTEAALHAFHLLREKLAHRGLYLALPTQATANGLFPRVKGFLENLAEGERWELQLQHGTAVLNPLYQDLCERVKPAGVYDPDGEPQAGNDSGGVGASAWFSARKRAMLSGHGVGTVDQALLGVLKVKHHFIRLWGLMNRVVVLDEVHAYDTYTSGLLRALLLWLRSLGSSVVLMTATLPQAKRQELLAAWGAEGVNLPAYPRVAVFAGEKLLGAHTLPLQSRTLNIEDAPVEVSRLAQLLTARLPGALGAIVNTVDRAQALYLALGEGEPLQLGKLLESANGNAGGGPWAELRSLPEQKGSFVVGKRLPDGTLVFLLHARFPAEERSLRETVVLALFGKHGPRPERAILVATQVAEQSLDLDFDLLYSDLAPIDLLFQRAGRLHRHHRERPEGHRAPTLLVGGLKGEPDFGGELFWNRVYEDYVLLSTWLSLQARRQLHLPDDLEPLLEEVYERDPSRFPDAHRDRAESSHKELVERWRQESKTAENLALSSLEKLLRQYDATDLAAAFGLDDEAEDARTQRFLTRLGDVSVPVVPLYRRGDGLFLDAMGQQPARLRGNLTKEETLALWSRVVRISRPPIPQVLLQEDPPPAWQASAVLRGLRPLEVGQEFPGARGRITVSLDPELGVVYKIVKSR</sequence>
<keyword evidence="11" id="KW-1185">Reference proteome</keyword>
<organism evidence="10 11">
    <name type="scientific">Thermoanaerobaculum aquaticum</name>
    <dbReference type="NCBI Taxonomy" id="1312852"/>
    <lineage>
        <taxon>Bacteria</taxon>
        <taxon>Pseudomonadati</taxon>
        <taxon>Acidobacteriota</taxon>
        <taxon>Thermoanaerobaculia</taxon>
        <taxon>Thermoanaerobaculales</taxon>
        <taxon>Thermoanaerobaculaceae</taxon>
        <taxon>Thermoanaerobaculum</taxon>
    </lineage>
</organism>
<dbReference type="GO" id="GO:0046872">
    <property type="term" value="F:metal ion binding"/>
    <property type="evidence" value="ECO:0007669"/>
    <property type="project" value="UniProtKB-KW"/>
</dbReference>
<keyword evidence="5" id="KW-0378">Hydrolase</keyword>
<dbReference type="PROSITE" id="PS51643">
    <property type="entry name" value="HD_CAS3"/>
    <property type="match status" value="1"/>
</dbReference>
<comment type="similarity">
    <text evidence="1">In the N-terminal section; belongs to the CRISPR-associated nuclease Cas3-HD family.</text>
</comment>
<proteinExistence type="inferred from homology"/>
<dbReference type="Pfam" id="PF18019">
    <property type="entry name" value="Cas3_HD"/>
    <property type="match status" value="1"/>
</dbReference>
<dbReference type="CDD" id="cd09641">
    <property type="entry name" value="Cas3''_I"/>
    <property type="match status" value="1"/>
</dbReference>
<dbReference type="Pfam" id="PF18395">
    <property type="entry name" value="Cas3_C"/>
    <property type="match status" value="1"/>
</dbReference>
<dbReference type="GO" id="GO:0051607">
    <property type="term" value="P:defense response to virus"/>
    <property type="evidence" value="ECO:0007669"/>
    <property type="project" value="UniProtKB-KW"/>
</dbReference>
<evidence type="ECO:0000256" key="6">
    <source>
        <dbReference type="ARBA" id="ARBA00022806"/>
    </source>
</evidence>
<protein>
    <submittedName>
        <fullName evidence="10">CRISPR-associated protein Cas3</fullName>
    </submittedName>
</protein>
<dbReference type="GO" id="GO:0005524">
    <property type="term" value="F:ATP binding"/>
    <property type="evidence" value="ECO:0007669"/>
    <property type="project" value="UniProtKB-KW"/>
</dbReference>
<dbReference type="AlphaFoldDB" id="A0A062XM94"/>
<dbReference type="PANTHER" id="PTHR47963">
    <property type="entry name" value="DEAD-BOX ATP-DEPENDENT RNA HELICASE 47, MITOCHONDRIAL"/>
    <property type="match status" value="1"/>
</dbReference>
<evidence type="ECO:0000313" key="10">
    <source>
        <dbReference type="EMBL" id="KDA53692.1"/>
    </source>
</evidence>
<dbReference type="InterPro" id="IPR027417">
    <property type="entry name" value="P-loop_NTPase"/>
</dbReference>
<name>A0A062XM94_9BACT</name>
<evidence type="ECO:0000256" key="7">
    <source>
        <dbReference type="ARBA" id="ARBA00022840"/>
    </source>
</evidence>
<dbReference type="PANTHER" id="PTHR47963:SF9">
    <property type="entry name" value="CRISPR-ASSOCIATED ENDONUCLEASE_HELICASE CAS3"/>
    <property type="match status" value="1"/>
</dbReference>
<dbReference type="InterPro" id="IPR041372">
    <property type="entry name" value="Cas3_C"/>
</dbReference>
<evidence type="ECO:0000259" key="9">
    <source>
        <dbReference type="PROSITE" id="PS51643"/>
    </source>
</evidence>
<dbReference type="InterPro" id="IPR014001">
    <property type="entry name" value="Helicase_ATP-bd"/>
</dbReference>
<dbReference type="OrthoDB" id="9810236at2"/>
<evidence type="ECO:0000256" key="5">
    <source>
        <dbReference type="ARBA" id="ARBA00022801"/>
    </source>
</evidence>
<dbReference type="InterPro" id="IPR006483">
    <property type="entry name" value="CRISPR-assoc_Cas3_HD"/>
</dbReference>
<reference evidence="10 11" key="1">
    <citation type="submission" date="2014-04" db="EMBL/GenBank/DDBJ databases">
        <title>The Genome Sequence of Thermoanaerobaculum aquaticum MP-01, The First Cultivated Group 23 Acidobacterium.</title>
        <authorList>
            <person name="Stamps B.W."/>
            <person name="Losey N.A."/>
            <person name="Lawson P.A."/>
            <person name="Stevenson B.S."/>
        </authorList>
    </citation>
    <scope>NUCLEOTIDE SEQUENCE [LARGE SCALE GENOMIC DNA]</scope>
    <source>
        <strain evidence="10 11">MP-01</strain>
    </source>
</reference>
<dbReference type="GO" id="GO:0016787">
    <property type="term" value="F:hydrolase activity"/>
    <property type="evidence" value="ECO:0007669"/>
    <property type="project" value="UniProtKB-KW"/>
</dbReference>
<dbReference type="RefSeq" id="WP_038049105.1">
    <property type="nucleotide sequence ID" value="NZ_JMFG01000018.1"/>
</dbReference>
<dbReference type="EMBL" id="JMFG01000018">
    <property type="protein sequence ID" value="KDA53692.1"/>
    <property type="molecule type" value="Genomic_DNA"/>
</dbReference>
<dbReference type="STRING" id="1312852.EG19_02980"/>
<feature type="domain" description="HD Cas3-type" evidence="9">
    <location>
        <begin position="14"/>
        <end position="210"/>
    </location>
</feature>
<evidence type="ECO:0000256" key="1">
    <source>
        <dbReference type="ARBA" id="ARBA00006847"/>
    </source>
</evidence>
<dbReference type="Pfam" id="PF22590">
    <property type="entry name" value="Cas3-like_C_2"/>
    <property type="match status" value="1"/>
</dbReference>
<dbReference type="SMART" id="SM00487">
    <property type="entry name" value="DEXDc"/>
    <property type="match status" value="1"/>
</dbReference>
<keyword evidence="3" id="KW-0479">Metal-binding</keyword>
<dbReference type="GO" id="GO:0003723">
    <property type="term" value="F:RNA binding"/>
    <property type="evidence" value="ECO:0007669"/>
    <property type="project" value="TreeGrafter"/>
</dbReference>
<accession>A0A062XM94</accession>